<reference evidence="8" key="1">
    <citation type="submission" date="2023-10" db="EMBL/GenBank/DDBJ databases">
        <authorList>
            <person name="Chen Y."/>
            <person name="Shah S."/>
            <person name="Dougan E. K."/>
            <person name="Thang M."/>
            <person name="Chan C."/>
        </authorList>
    </citation>
    <scope>NUCLEOTIDE SEQUENCE [LARGE SCALE GENOMIC DNA]</scope>
</reference>
<keyword evidence="9" id="KW-1185">Reference proteome</keyword>
<gene>
    <name evidence="8" type="ORF">PCOR1329_LOCUS35248</name>
</gene>
<dbReference type="Gene3D" id="1.10.510.10">
    <property type="entry name" value="Transferase(Phosphotransferase) domain 1"/>
    <property type="match status" value="1"/>
</dbReference>
<sequence>MIQGKGHDHTLDNWSLGVLLYEMCVGRPPFQSTNHVLLISKILSKEFNFPAFVPNPVIELVSGLLQHEPRDRMSIDSVLQHQWLITRASVAEPPAALDKHVIHEHSSSAPVPENVPAPGISAVQKSLREAQAKAVAQPHSPNVHGATLPGQDAQHEMPCAAPPPSAPGTREPNRKQPPSSVVPTRALLEGTPRLEQSSMQRQRSPSASATPSPPAPPRGPVPPRRTGAASMTLPMPSRAGPEQAAQQEAQRVLTATTRVPSPARTPLQSTPFRRIAAPQPAVTPLGAGQPGHAAQGAMPGAAAGGGMWQAASGPGSASGFQRLAVPTGVATEPAFAAAVQARRGSPARPAGATAQLLATPAARTRCCSGSPATLSAGLVPSAAAVPRQAPAAQQGRLPTEAPPQLPGRGCWPALGHPGAQAQQLACAARGVEAVAPMLAGCAAFQGPVVQTMMSSTLAHVAAACGVNYCGGHAVRAGGVISVGSPLHLLPHAASCAGC</sequence>
<proteinExistence type="predicted"/>
<evidence type="ECO:0000256" key="5">
    <source>
        <dbReference type="ARBA" id="ARBA00022840"/>
    </source>
</evidence>
<evidence type="ECO:0000256" key="4">
    <source>
        <dbReference type="ARBA" id="ARBA00022777"/>
    </source>
</evidence>
<feature type="region of interest" description="Disordered" evidence="6">
    <location>
        <begin position="126"/>
        <end position="313"/>
    </location>
</feature>
<dbReference type="EMBL" id="CAUYUJ010014307">
    <property type="protein sequence ID" value="CAK0839599.1"/>
    <property type="molecule type" value="Genomic_DNA"/>
</dbReference>
<dbReference type="Proteomes" id="UP001189429">
    <property type="component" value="Unassembled WGS sequence"/>
</dbReference>
<evidence type="ECO:0000259" key="7">
    <source>
        <dbReference type="PROSITE" id="PS50011"/>
    </source>
</evidence>
<organism evidence="8 9">
    <name type="scientific">Prorocentrum cordatum</name>
    <dbReference type="NCBI Taxonomy" id="2364126"/>
    <lineage>
        <taxon>Eukaryota</taxon>
        <taxon>Sar</taxon>
        <taxon>Alveolata</taxon>
        <taxon>Dinophyceae</taxon>
        <taxon>Prorocentrales</taxon>
        <taxon>Prorocentraceae</taxon>
        <taxon>Prorocentrum</taxon>
    </lineage>
</organism>
<protein>
    <recommendedName>
        <fullName evidence="7">Protein kinase domain-containing protein</fullName>
    </recommendedName>
</protein>
<keyword evidence="2" id="KW-0808">Transferase</keyword>
<evidence type="ECO:0000313" key="8">
    <source>
        <dbReference type="EMBL" id="CAK0839599.1"/>
    </source>
</evidence>
<feature type="compositionally biased region" description="Low complexity" evidence="6">
    <location>
        <begin position="286"/>
        <end position="301"/>
    </location>
</feature>
<keyword evidence="1" id="KW-0723">Serine/threonine-protein kinase</keyword>
<evidence type="ECO:0000256" key="1">
    <source>
        <dbReference type="ARBA" id="ARBA00022527"/>
    </source>
</evidence>
<feature type="compositionally biased region" description="Pro residues" evidence="6">
    <location>
        <begin position="211"/>
        <end position="223"/>
    </location>
</feature>
<dbReference type="PROSITE" id="PS50011">
    <property type="entry name" value="PROTEIN_KINASE_DOM"/>
    <property type="match status" value="1"/>
</dbReference>
<keyword evidence="4" id="KW-0418">Kinase</keyword>
<keyword evidence="3" id="KW-0547">Nucleotide-binding</keyword>
<feature type="domain" description="Protein kinase" evidence="7">
    <location>
        <begin position="1"/>
        <end position="84"/>
    </location>
</feature>
<dbReference type="PANTHER" id="PTHR24350">
    <property type="entry name" value="SERINE/THREONINE-PROTEIN KINASE IAL-RELATED"/>
    <property type="match status" value="1"/>
</dbReference>
<evidence type="ECO:0000256" key="6">
    <source>
        <dbReference type="SAM" id="MobiDB-lite"/>
    </source>
</evidence>
<evidence type="ECO:0000256" key="2">
    <source>
        <dbReference type="ARBA" id="ARBA00022679"/>
    </source>
</evidence>
<keyword evidence="5" id="KW-0067">ATP-binding</keyword>
<accession>A0ABN9T3M0</accession>
<dbReference type="InterPro" id="IPR011009">
    <property type="entry name" value="Kinase-like_dom_sf"/>
</dbReference>
<evidence type="ECO:0000256" key="3">
    <source>
        <dbReference type="ARBA" id="ARBA00022741"/>
    </source>
</evidence>
<evidence type="ECO:0000313" key="9">
    <source>
        <dbReference type="Proteomes" id="UP001189429"/>
    </source>
</evidence>
<dbReference type="InterPro" id="IPR030616">
    <property type="entry name" value="Aur-like"/>
</dbReference>
<name>A0ABN9T3M0_9DINO</name>
<dbReference type="Pfam" id="PF00069">
    <property type="entry name" value="Pkinase"/>
    <property type="match status" value="1"/>
</dbReference>
<dbReference type="InterPro" id="IPR000719">
    <property type="entry name" value="Prot_kinase_dom"/>
</dbReference>
<comment type="caution">
    <text evidence="8">The sequence shown here is derived from an EMBL/GenBank/DDBJ whole genome shotgun (WGS) entry which is preliminary data.</text>
</comment>
<dbReference type="SUPFAM" id="SSF56112">
    <property type="entry name" value="Protein kinase-like (PK-like)"/>
    <property type="match status" value="1"/>
</dbReference>